<dbReference type="AlphaFoldDB" id="A0A0C3BT25"/>
<feature type="region of interest" description="Disordered" evidence="1">
    <location>
        <begin position="290"/>
        <end position="310"/>
    </location>
</feature>
<dbReference type="OrthoDB" id="3269821at2759"/>
<feature type="compositionally biased region" description="Polar residues" evidence="1">
    <location>
        <begin position="296"/>
        <end position="310"/>
    </location>
</feature>
<dbReference type="InParanoid" id="A0A0C3BT25"/>
<dbReference type="EMBL" id="KN833004">
    <property type="protein sequence ID" value="KIM80502.1"/>
    <property type="molecule type" value="Genomic_DNA"/>
</dbReference>
<name>A0A0C3BT25_PILCF</name>
<gene>
    <name evidence="2" type="ORF">PILCRDRAFT_822602</name>
</gene>
<evidence type="ECO:0000313" key="2">
    <source>
        <dbReference type="EMBL" id="KIM80502.1"/>
    </source>
</evidence>
<sequence>MAVAVHPITALEDFPRTPSLTSSDDTSGSSDFDIPLKKPPPSFSLDDKLPVRPQRLSYAESRRSRTLSTLLPIPSRLRQSLSIALKLPQVLANLLDHLPWVYFYTLTCTCRDFRHILRDPDLKDVILAHYVPPYKLSIDARDMQRFKDVPTTITHLDLLLISQRVPLHRYPVHALEYAKALLPSLEQDEMTEKLISLTQAHSRFVLLLQSLVHSSSTPVSPESEDLGLRFVSSKPSLRELTFPAPLSLSNEINDRVVPETMDTLPPLHDHKRYSSLSSRLFRQSSSSLSRPETFIGRSQSSPDSSLSAMSNNHVMPRRASIFRKATPLPPPSSEPRSLKFYSATWRRNSRSISAGGGPMWDDDFGMRLPHRRFASVNASTISSLSPSLPTPYFHNSIELAMSCSSPHDLQLAVSRTRAPILRVFVPCSYMNERAIAECEEQLIDSGLWGHLSTGDIICNLGFIPHAFDDNGTDSDEPVLGMERDANGKTTSRQWLLFNGNSLVRFSPPEPPPVDDPLTLPSPSYYSHILSPFSNQIYSLTLPPSYFDDVPQMTLVYTSSKVKSPHSPAGYATVKKYMWVARVMSLAWSDFSRFGEGEAIGQGWRGEWVLEGEGTREGRQILIDCIGGCETEKRDWEFVREKSGGGRIWLKLLNNATAPIAATPTHSVDTVHAL</sequence>
<reference evidence="2 3" key="1">
    <citation type="submission" date="2014-04" db="EMBL/GenBank/DDBJ databases">
        <authorList>
            <consortium name="DOE Joint Genome Institute"/>
            <person name="Kuo A."/>
            <person name="Tarkka M."/>
            <person name="Buscot F."/>
            <person name="Kohler A."/>
            <person name="Nagy L.G."/>
            <person name="Floudas D."/>
            <person name="Copeland A."/>
            <person name="Barry K.W."/>
            <person name="Cichocki N."/>
            <person name="Veneault-Fourrey C."/>
            <person name="LaButti K."/>
            <person name="Lindquist E.A."/>
            <person name="Lipzen A."/>
            <person name="Lundell T."/>
            <person name="Morin E."/>
            <person name="Murat C."/>
            <person name="Sun H."/>
            <person name="Tunlid A."/>
            <person name="Henrissat B."/>
            <person name="Grigoriev I.V."/>
            <person name="Hibbett D.S."/>
            <person name="Martin F."/>
            <person name="Nordberg H.P."/>
            <person name="Cantor M.N."/>
            <person name="Hua S.X."/>
        </authorList>
    </citation>
    <scope>NUCLEOTIDE SEQUENCE [LARGE SCALE GENOMIC DNA]</scope>
    <source>
        <strain evidence="2 3">F 1598</strain>
    </source>
</reference>
<evidence type="ECO:0000313" key="3">
    <source>
        <dbReference type="Proteomes" id="UP000054166"/>
    </source>
</evidence>
<evidence type="ECO:0000256" key="1">
    <source>
        <dbReference type="SAM" id="MobiDB-lite"/>
    </source>
</evidence>
<protein>
    <recommendedName>
        <fullName evidence="4">F-box domain-containing protein</fullName>
    </recommendedName>
</protein>
<keyword evidence="3" id="KW-1185">Reference proteome</keyword>
<feature type="compositionally biased region" description="Low complexity" evidence="1">
    <location>
        <begin position="17"/>
        <end position="31"/>
    </location>
</feature>
<dbReference type="Proteomes" id="UP000054166">
    <property type="component" value="Unassembled WGS sequence"/>
</dbReference>
<organism evidence="2 3">
    <name type="scientific">Piloderma croceum (strain F 1598)</name>
    <dbReference type="NCBI Taxonomy" id="765440"/>
    <lineage>
        <taxon>Eukaryota</taxon>
        <taxon>Fungi</taxon>
        <taxon>Dikarya</taxon>
        <taxon>Basidiomycota</taxon>
        <taxon>Agaricomycotina</taxon>
        <taxon>Agaricomycetes</taxon>
        <taxon>Agaricomycetidae</taxon>
        <taxon>Atheliales</taxon>
        <taxon>Atheliaceae</taxon>
        <taxon>Piloderma</taxon>
    </lineage>
</organism>
<reference evidence="3" key="2">
    <citation type="submission" date="2015-01" db="EMBL/GenBank/DDBJ databases">
        <title>Evolutionary Origins and Diversification of the Mycorrhizal Mutualists.</title>
        <authorList>
            <consortium name="DOE Joint Genome Institute"/>
            <consortium name="Mycorrhizal Genomics Consortium"/>
            <person name="Kohler A."/>
            <person name="Kuo A."/>
            <person name="Nagy L.G."/>
            <person name="Floudas D."/>
            <person name="Copeland A."/>
            <person name="Barry K.W."/>
            <person name="Cichocki N."/>
            <person name="Veneault-Fourrey C."/>
            <person name="LaButti K."/>
            <person name="Lindquist E.A."/>
            <person name="Lipzen A."/>
            <person name="Lundell T."/>
            <person name="Morin E."/>
            <person name="Murat C."/>
            <person name="Riley R."/>
            <person name="Ohm R."/>
            <person name="Sun H."/>
            <person name="Tunlid A."/>
            <person name="Henrissat B."/>
            <person name="Grigoriev I.V."/>
            <person name="Hibbett D.S."/>
            <person name="Martin F."/>
        </authorList>
    </citation>
    <scope>NUCLEOTIDE SEQUENCE [LARGE SCALE GENOMIC DNA]</scope>
    <source>
        <strain evidence="3">F 1598</strain>
    </source>
</reference>
<proteinExistence type="predicted"/>
<accession>A0A0C3BT25</accession>
<dbReference type="HOGENOM" id="CLU_023462_0_0_1"/>
<feature type="region of interest" description="Disordered" evidence="1">
    <location>
        <begin position="14"/>
        <end position="43"/>
    </location>
</feature>
<evidence type="ECO:0008006" key="4">
    <source>
        <dbReference type="Google" id="ProtNLM"/>
    </source>
</evidence>